<sequence length="100" mass="11306">MKVDGIKTFYYNRLSYKTFTALVQQYLNGILNLNTSNKKVQTKDVIKITQTIVCPNDVTVLDVMSIKSTSFEISTNSEALSLIRFPSVRPGLLKILIVDF</sequence>
<name>A0A834K6N5_VESPE</name>
<dbReference type="Proteomes" id="UP000600918">
    <property type="component" value="Unassembled WGS sequence"/>
</dbReference>
<protein>
    <submittedName>
        <fullName evidence="1">Uncharacterized protein</fullName>
    </submittedName>
</protein>
<dbReference type="EMBL" id="JACSDY010000019">
    <property type="protein sequence ID" value="KAF7398296.1"/>
    <property type="molecule type" value="Genomic_DNA"/>
</dbReference>
<organism evidence="1 2">
    <name type="scientific">Vespula pensylvanica</name>
    <name type="common">Western yellow jacket</name>
    <name type="synonym">Wasp</name>
    <dbReference type="NCBI Taxonomy" id="30213"/>
    <lineage>
        <taxon>Eukaryota</taxon>
        <taxon>Metazoa</taxon>
        <taxon>Ecdysozoa</taxon>
        <taxon>Arthropoda</taxon>
        <taxon>Hexapoda</taxon>
        <taxon>Insecta</taxon>
        <taxon>Pterygota</taxon>
        <taxon>Neoptera</taxon>
        <taxon>Endopterygota</taxon>
        <taxon>Hymenoptera</taxon>
        <taxon>Apocrita</taxon>
        <taxon>Aculeata</taxon>
        <taxon>Vespoidea</taxon>
        <taxon>Vespidae</taxon>
        <taxon>Vespinae</taxon>
        <taxon>Vespula</taxon>
    </lineage>
</organism>
<evidence type="ECO:0000313" key="2">
    <source>
        <dbReference type="Proteomes" id="UP000600918"/>
    </source>
</evidence>
<evidence type="ECO:0000313" key="1">
    <source>
        <dbReference type="EMBL" id="KAF7398296.1"/>
    </source>
</evidence>
<proteinExistence type="predicted"/>
<gene>
    <name evidence="1" type="ORF">H0235_016304</name>
</gene>
<keyword evidence="2" id="KW-1185">Reference proteome</keyword>
<reference evidence="1" key="1">
    <citation type="journal article" date="2020" name="G3 (Bethesda)">
        <title>High-Quality Assemblies for Three Invasive Social Wasps from the &lt;i&gt;Vespula&lt;/i&gt; Genus.</title>
        <authorList>
            <person name="Harrop T.W.R."/>
            <person name="Guhlin J."/>
            <person name="McLaughlin G.M."/>
            <person name="Permina E."/>
            <person name="Stockwell P."/>
            <person name="Gilligan J."/>
            <person name="Le Lec M.F."/>
            <person name="Gruber M.A.M."/>
            <person name="Quinn O."/>
            <person name="Lovegrove M."/>
            <person name="Duncan E.J."/>
            <person name="Remnant E.J."/>
            <person name="Van Eeckhoven J."/>
            <person name="Graham B."/>
            <person name="Knapp R.A."/>
            <person name="Langford K.W."/>
            <person name="Kronenberg Z."/>
            <person name="Press M.O."/>
            <person name="Eacker S.M."/>
            <person name="Wilson-Rankin E.E."/>
            <person name="Purcell J."/>
            <person name="Lester P.J."/>
            <person name="Dearden P.K."/>
        </authorList>
    </citation>
    <scope>NUCLEOTIDE SEQUENCE</scope>
    <source>
        <strain evidence="1">Volc-1</strain>
    </source>
</reference>
<accession>A0A834K6N5</accession>
<comment type="caution">
    <text evidence="1">The sequence shown here is derived from an EMBL/GenBank/DDBJ whole genome shotgun (WGS) entry which is preliminary data.</text>
</comment>
<dbReference type="AlphaFoldDB" id="A0A834K6N5"/>